<proteinExistence type="predicted"/>
<evidence type="ECO:0000256" key="2">
    <source>
        <dbReference type="ARBA" id="ARBA00012483"/>
    </source>
</evidence>
<evidence type="ECO:0000313" key="10">
    <source>
        <dbReference type="EMBL" id="KAK9063794.1"/>
    </source>
</evidence>
<sequence>MAISVSSYEIIFPDSREIIIVNAKPGEHVDNLLIINPSPTQEPMIQSVLFGDDGGPAFTTRVMELKTTDEGSVATPVSLDDQSNNDQLDHEKCVMITDYIMAYESQKILQQSVKSSTSGENENEEDEEEEEVCVICQGGCEAGEMIAVLECRHWFHEDCIVKWLKQKNDCPICRAEVIPFVSIIYRFIS</sequence>
<evidence type="ECO:0000256" key="5">
    <source>
        <dbReference type="ARBA" id="ARBA00022771"/>
    </source>
</evidence>
<evidence type="ECO:0000256" key="1">
    <source>
        <dbReference type="ARBA" id="ARBA00000900"/>
    </source>
</evidence>
<keyword evidence="5 8" id="KW-0863">Zinc-finger</keyword>
<gene>
    <name evidence="10" type="ORF">SSX86_017666</name>
</gene>
<evidence type="ECO:0000256" key="7">
    <source>
        <dbReference type="ARBA" id="ARBA00022833"/>
    </source>
</evidence>
<keyword evidence="4" id="KW-0479">Metal-binding</keyword>
<keyword evidence="11" id="KW-1185">Reference proteome</keyword>
<dbReference type="Gene3D" id="3.30.40.10">
    <property type="entry name" value="Zinc/RING finger domain, C3HC4 (zinc finger)"/>
    <property type="match status" value="1"/>
</dbReference>
<name>A0AAP0GWZ5_9ASTR</name>
<dbReference type="Pfam" id="PF13639">
    <property type="entry name" value="zf-RING_2"/>
    <property type="match status" value="1"/>
</dbReference>
<dbReference type="InterPro" id="IPR013083">
    <property type="entry name" value="Znf_RING/FYVE/PHD"/>
</dbReference>
<dbReference type="SMART" id="SM00184">
    <property type="entry name" value="RING"/>
    <property type="match status" value="1"/>
</dbReference>
<protein>
    <recommendedName>
        <fullName evidence="2">RING-type E3 ubiquitin transferase</fullName>
        <ecNumber evidence="2">2.3.2.27</ecNumber>
    </recommendedName>
</protein>
<dbReference type="GO" id="GO:0008270">
    <property type="term" value="F:zinc ion binding"/>
    <property type="evidence" value="ECO:0007669"/>
    <property type="project" value="UniProtKB-KW"/>
</dbReference>
<dbReference type="SUPFAM" id="SSF57850">
    <property type="entry name" value="RING/U-box"/>
    <property type="match status" value="1"/>
</dbReference>
<feature type="domain" description="RING-type" evidence="9">
    <location>
        <begin position="133"/>
        <end position="174"/>
    </location>
</feature>
<comment type="catalytic activity">
    <reaction evidence="1">
        <text>S-ubiquitinyl-[E2 ubiquitin-conjugating enzyme]-L-cysteine + [acceptor protein]-L-lysine = [E2 ubiquitin-conjugating enzyme]-L-cysteine + N(6)-ubiquitinyl-[acceptor protein]-L-lysine.</text>
        <dbReference type="EC" id="2.3.2.27"/>
    </reaction>
</comment>
<dbReference type="AlphaFoldDB" id="A0AAP0GWZ5"/>
<evidence type="ECO:0000256" key="3">
    <source>
        <dbReference type="ARBA" id="ARBA00022679"/>
    </source>
</evidence>
<keyword evidence="6" id="KW-0833">Ubl conjugation pathway</keyword>
<dbReference type="EC" id="2.3.2.27" evidence="2"/>
<dbReference type="InterPro" id="IPR001841">
    <property type="entry name" value="Znf_RING"/>
</dbReference>
<evidence type="ECO:0000256" key="6">
    <source>
        <dbReference type="ARBA" id="ARBA00022786"/>
    </source>
</evidence>
<keyword evidence="7" id="KW-0862">Zinc</keyword>
<dbReference type="PANTHER" id="PTHR22937">
    <property type="entry name" value="E3 UBIQUITIN-PROTEIN LIGASE RNF165"/>
    <property type="match status" value="1"/>
</dbReference>
<keyword evidence="3" id="KW-0808">Transferase</keyword>
<evidence type="ECO:0000256" key="8">
    <source>
        <dbReference type="PROSITE-ProRule" id="PRU00175"/>
    </source>
</evidence>
<dbReference type="Proteomes" id="UP001408789">
    <property type="component" value="Unassembled WGS sequence"/>
</dbReference>
<dbReference type="InterPro" id="IPR045191">
    <property type="entry name" value="MBR1/2-like"/>
</dbReference>
<reference evidence="10 11" key="1">
    <citation type="submission" date="2024-04" db="EMBL/GenBank/DDBJ databases">
        <title>The reference genome of an endangered Asteraceae, Deinandra increscens subsp. villosa, native to the Central Coast of California.</title>
        <authorList>
            <person name="Guilliams M."/>
            <person name="Hasenstab-Lehman K."/>
            <person name="Meyer R."/>
            <person name="Mcevoy S."/>
        </authorList>
    </citation>
    <scope>NUCLEOTIDE SEQUENCE [LARGE SCALE GENOMIC DNA]</scope>
    <source>
        <tissue evidence="10">Leaf</tissue>
    </source>
</reference>
<comment type="caution">
    <text evidence="10">The sequence shown here is derived from an EMBL/GenBank/DDBJ whole genome shotgun (WGS) entry which is preliminary data.</text>
</comment>
<dbReference type="PROSITE" id="PS50089">
    <property type="entry name" value="ZF_RING_2"/>
    <property type="match status" value="1"/>
</dbReference>
<accession>A0AAP0GWZ5</accession>
<evidence type="ECO:0000259" key="9">
    <source>
        <dbReference type="PROSITE" id="PS50089"/>
    </source>
</evidence>
<organism evidence="10 11">
    <name type="scientific">Deinandra increscens subsp. villosa</name>
    <dbReference type="NCBI Taxonomy" id="3103831"/>
    <lineage>
        <taxon>Eukaryota</taxon>
        <taxon>Viridiplantae</taxon>
        <taxon>Streptophyta</taxon>
        <taxon>Embryophyta</taxon>
        <taxon>Tracheophyta</taxon>
        <taxon>Spermatophyta</taxon>
        <taxon>Magnoliopsida</taxon>
        <taxon>eudicotyledons</taxon>
        <taxon>Gunneridae</taxon>
        <taxon>Pentapetalae</taxon>
        <taxon>asterids</taxon>
        <taxon>campanulids</taxon>
        <taxon>Asterales</taxon>
        <taxon>Asteraceae</taxon>
        <taxon>Asteroideae</taxon>
        <taxon>Heliantheae alliance</taxon>
        <taxon>Madieae</taxon>
        <taxon>Madiinae</taxon>
        <taxon>Deinandra</taxon>
    </lineage>
</organism>
<dbReference type="CDD" id="cd16454">
    <property type="entry name" value="RING-H2_PA-TM-RING"/>
    <property type="match status" value="1"/>
</dbReference>
<dbReference type="EMBL" id="JBCNJP010000018">
    <property type="protein sequence ID" value="KAK9063794.1"/>
    <property type="molecule type" value="Genomic_DNA"/>
</dbReference>
<evidence type="ECO:0000313" key="11">
    <source>
        <dbReference type="Proteomes" id="UP001408789"/>
    </source>
</evidence>
<evidence type="ECO:0000256" key="4">
    <source>
        <dbReference type="ARBA" id="ARBA00022723"/>
    </source>
</evidence>
<dbReference type="PANTHER" id="PTHR22937:SF65">
    <property type="entry name" value="E3 UBIQUITIN-PROTEIN LIGASE ARK2C"/>
    <property type="match status" value="1"/>
</dbReference>
<dbReference type="GO" id="GO:0061630">
    <property type="term" value="F:ubiquitin protein ligase activity"/>
    <property type="evidence" value="ECO:0007669"/>
    <property type="project" value="UniProtKB-EC"/>
</dbReference>